<sequence length="72" mass="7470">MQGAAQGSGRVGAVRLREPLMQPRADVLRCVGLAAALIARDQHTTGDDTGDTGQPDPLPDAAHAQSVPKLRS</sequence>
<accession>I7FJL0</accession>
<feature type="region of interest" description="Disordered" evidence="1">
    <location>
        <begin position="41"/>
        <end position="72"/>
    </location>
</feature>
<evidence type="ECO:0000256" key="1">
    <source>
        <dbReference type="SAM" id="MobiDB-lite"/>
    </source>
</evidence>
<evidence type="ECO:0000313" key="2">
    <source>
        <dbReference type="EMBL" id="AFP41520.1"/>
    </source>
</evidence>
<dbReference type="AlphaFoldDB" id="I7FJL0"/>
<proteinExistence type="predicted"/>
<name>I7FJL0_MYCS2</name>
<dbReference type="Proteomes" id="UP000006158">
    <property type="component" value="Chromosome"/>
</dbReference>
<reference evidence="2 3" key="1">
    <citation type="journal article" date="2007" name="Genome Biol.">
        <title>Interrupted coding sequences in Mycobacterium smegmatis: authentic mutations or sequencing errors?</title>
        <authorList>
            <person name="Deshayes C."/>
            <person name="Perrodou E."/>
            <person name="Gallien S."/>
            <person name="Euphrasie D."/>
            <person name="Schaeffer C."/>
            <person name="Van-Dorsselaer A."/>
            <person name="Poch O."/>
            <person name="Lecompte O."/>
            <person name="Reyrat J.M."/>
        </authorList>
    </citation>
    <scope>NUCLEOTIDE SEQUENCE [LARGE SCALE GENOMIC DNA]</scope>
    <source>
        <strain evidence="3">ATCC 700084 / mc(2)155</strain>
    </source>
</reference>
<organism evidence="2 3">
    <name type="scientific">Mycolicibacterium smegmatis (strain ATCC 700084 / mc(2)155)</name>
    <name type="common">Mycobacterium smegmatis</name>
    <dbReference type="NCBI Taxonomy" id="246196"/>
    <lineage>
        <taxon>Bacteria</taxon>
        <taxon>Bacillati</taxon>
        <taxon>Actinomycetota</taxon>
        <taxon>Actinomycetes</taxon>
        <taxon>Mycobacteriales</taxon>
        <taxon>Mycobacteriaceae</taxon>
        <taxon>Mycolicibacterium</taxon>
    </lineage>
</organism>
<dbReference type="EMBL" id="CP001663">
    <property type="protein sequence ID" value="AFP41520.1"/>
    <property type="molecule type" value="Genomic_DNA"/>
</dbReference>
<dbReference type="KEGG" id="msg:MSMEI_5076"/>
<gene>
    <name evidence="2" type="ordered locus">MSMEI_5076</name>
</gene>
<evidence type="ECO:0000313" key="3">
    <source>
        <dbReference type="Proteomes" id="UP000006158"/>
    </source>
</evidence>
<protein>
    <submittedName>
        <fullName evidence="2">Uncharacterized protein</fullName>
    </submittedName>
</protein>
<reference evidence="2 3" key="2">
    <citation type="journal article" date="2009" name="Genome Res.">
        <title>Ortho-proteogenomics: multiple proteomes investigation through orthology and a new MS-based protocol.</title>
        <authorList>
            <person name="Gallien S."/>
            <person name="Perrodou E."/>
            <person name="Carapito C."/>
            <person name="Deshayes C."/>
            <person name="Reyrat J.M."/>
            <person name="Van Dorsselaer A."/>
            <person name="Poch O."/>
            <person name="Schaeffer C."/>
            <person name="Lecompte O."/>
        </authorList>
    </citation>
    <scope>NUCLEOTIDE SEQUENCE [LARGE SCALE GENOMIC DNA]</scope>
    <source>
        <strain evidence="3">ATCC 700084 / mc(2)155</strain>
    </source>
</reference>